<feature type="region of interest" description="Disordered" evidence="1">
    <location>
        <begin position="957"/>
        <end position="982"/>
    </location>
</feature>
<keyword evidence="4" id="KW-1185">Reference proteome</keyword>
<feature type="compositionally biased region" description="Basic and acidic residues" evidence="1">
    <location>
        <begin position="1333"/>
        <end position="1343"/>
    </location>
</feature>
<feature type="region of interest" description="Disordered" evidence="1">
    <location>
        <begin position="394"/>
        <end position="428"/>
    </location>
</feature>
<feature type="compositionally biased region" description="Polar residues" evidence="1">
    <location>
        <begin position="560"/>
        <end position="571"/>
    </location>
</feature>
<dbReference type="PANTHER" id="PTHR14633:SF3">
    <property type="entry name" value="LITTLE ELONGATION COMPLEX SUBUNIT 2"/>
    <property type="match status" value="1"/>
</dbReference>
<dbReference type="InterPro" id="IPR017956">
    <property type="entry name" value="AT_hook_DNA-bd_motif"/>
</dbReference>
<feature type="compositionally biased region" description="Polar residues" evidence="1">
    <location>
        <begin position="1093"/>
        <end position="1109"/>
    </location>
</feature>
<dbReference type="Pfam" id="PF10505">
    <property type="entry name" value="NARG2_C"/>
    <property type="match status" value="1"/>
</dbReference>
<evidence type="ECO:0000259" key="2">
    <source>
        <dbReference type="Pfam" id="PF10505"/>
    </source>
</evidence>
<dbReference type="GO" id="GO:0042795">
    <property type="term" value="P:snRNA transcription by RNA polymerase II"/>
    <property type="evidence" value="ECO:0007669"/>
    <property type="project" value="TreeGrafter"/>
</dbReference>
<feature type="region of interest" description="Disordered" evidence="1">
    <location>
        <begin position="1437"/>
        <end position="1466"/>
    </location>
</feature>
<sequence>MSLNWDVPLKNGKDVFFTEESFNIFNNFITFEERFLKRLEDHDAAANSTGVEGVDGSNGSKVPEVKPESTTLAPGDKEAAGKQASYNKLSTDNRKTEKQNRFSTEDEAQSRLKLALHITKGRLPPPRKSSLCHEDQKLYLTLYSKYGGHSPADPTEEEITELNKLKVLQAVVKKEQEEYHQYSLSLATALQVEYHYMDASARKYMEARLTARRREVEMYPSHYNIVSSFSLKGAGQVSPLTYIKPLLQLGSVPKMIIPTVTYDGGHQLTIDTAAVRQENPIRSSKGKEANWNHEACSMDENAEVMAVQHRAHIVISPGALMCLVDNHAPDYSRGWELPFSVKEYDVIEGDKKVRHRIVYIDKAFASTNVMERAKNTKFYKLLLRNIFCRHNSKDQSLDQSSGVDAASKKTEDKRSKGEGKESTDKQAPVSQLGDIFDIGKASMEEVETFGTSSFESFKTKKKSETSNTLGSENKTFGASGNSAKIDKIGKANPSSRKVKRDSFNIFSDETVEDIETFGLNISREKSTKKMSSSKVKNKEIGQISENNIVIETSATLSKATAPSSTVSSDVKQTPSSPVSQTLSTSTTVVTGSTSAGSDCISSNTDTPLSSVGRETGDHVDIGKLHTVDMGKLHTHHVSMETPTESHVSMDTPTDNNVTIKTQTNSNVTIETPEEGDVTMETQPESNVTVEKSTEGDVIMETPTVSHVAMEMPTESHVAMETPTESCVAMETPTESCVAIKTPTESHAAIETPTESCVAIKTPTESHVTMETHTESHAAKETLTESHVAIETPTESHVTMETHTESHAAIETPTESHVTMETQPECHVTMETHTESHAAIETPTESHVAIETPTESHVTMETQPECHVPWEKPTESDVSMETLENNVKVETGDSHLSDKMCVRTNGRQGLKEMPYALIPIDLPAGATAQGTQGNSVAMDANSNPTDKTEHEVIMDAPASPVSTETPSSPCITDSASSPSEGTLGPKIIPLSVEKLAPESFHSPDFKSCVLIPLEGEGNINENIVMDHTQGNNEETVSKGTVIVSPPLPQRRSKVRRSTTALVVSDLDSDDDEKLLIDVSPIKDSESEKADGHSTKPSQVIKSKSQSNNNDCGKALGKKGSFYEKNTNKDGSGSTRVTRSRQSLDTIMAQMKSSSSVIDKPQRKKGDKMSKKMDRNESNNSNCESRNVIERCTRSTSLSETSRSSSEVKPVEVKSEFISCDQTLQTSSKAKSSVPESDSDSCFSMDVSDVDVKDRGSKVKRRSSRLSTGSSSCSLEVKSSDRTVKACSKVMASDIITNICHDVKSEETEVQPVVVRKRGRPRKILSAPPLGSSTHLEEPRPRQDPADTEATSVEEDNIGNPIPVKRKRGRPPKQKVGVADKPVETELKQIDDTGMDNRSKVGQTGSEVKALAAKSTQKTASAETHVSRVKPRLVATLTPRAEDMVAKQTNTKKKDSGPRSGSKKLSTPVSTFDSILQGMQNMLHAPDQKVSGSQCPGPSDVSNTSTLMKQPDGQSNVSYHLWSLGGFQVVVRCGYHGTIRDDVQKLSKVHLCTKMEYQSSEGLEQVTTSETCRSWISGYIRPQCKLLRARINPLKSELIALEELGLSQLIGSQQTFRPGDAFLMLQNVFHKLHLQPPGQYLLHHGAGDRNCNIKKCTDMKKRGSYDLHFQHFGFMTTNTPNSSVPWLPIDPSVILPSHMTKGRVPATFEPADYTAWIPPKNNKGKKKKKQTKPKQRVGETVIEPS</sequence>
<feature type="region of interest" description="Disordered" evidence="1">
    <location>
        <begin position="640"/>
        <end position="659"/>
    </location>
</feature>
<feature type="compositionally biased region" description="Polar residues" evidence="1">
    <location>
        <begin position="959"/>
        <end position="979"/>
    </location>
</feature>
<dbReference type="GO" id="GO:0008023">
    <property type="term" value="C:transcription elongation factor complex"/>
    <property type="evidence" value="ECO:0007669"/>
    <property type="project" value="InterPro"/>
</dbReference>
<dbReference type="GO" id="GO:0042796">
    <property type="term" value="P:snRNA transcription by RNA polymerase III"/>
    <property type="evidence" value="ECO:0007669"/>
    <property type="project" value="TreeGrafter"/>
</dbReference>
<reference evidence="3 4" key="1">
    <citation type="journal article" date="2017" name="Nat. Ecol. Evol.">
        <title>Scallop genome provides insights into evolution of bilaterian karyotype and development.</title>
        <authorList>
            <person name="Wang S."/>
            <person name="Zhang J."/>
            <person name="Jiao W."/>
            <person name="Li J."/>
            <person name="Xun X."/>
            <person name="Sun Y."/>
            <person name="Guo X."/>
            <person name="Huan P."/>
            <person name="Dong B."/>
            <person name="Zhang L."/>
            <person name="Hu X."/>
            <person name="Sun X."/>
            <person name="Wang J."/>
            <person name="Zhao C."/>
            <person name="Wang Y."/>
            <person name="Wang D."/>
            <person name="Huang X."/>
            <person name="Wang R."/>
            <person name="Lv J."/>
            <person name="Li Y."/>
            <person name="Zhang Z."/>
            <person name="Liu B."/>
            <person name="Lu W."/>
            <person name="Hui Y."/>
            <person name="Liang J."/>
            <person name="Zhou Z."/>
            <person name="Hou R."/>
            <person name="Li X."/>
            <person name="Liu Y."/>
            <person name="Li H."/>
            <person name="Ning X."/>
            <person name="Lin Y."/>
            <person name="Zhao L."/>
            <person name="Xing Q."/>
            <person name="Dou J."/>
            <person name="Li Y."/>
            <person name="Mao J."/>
            <person name="Guo H."/>
            <person name="Dou H."/>
            <person name="Li T."/>
            <person name="Mu C."/>
            <person name="Jiang W."/>
            <person name="Fu Q."/>
            <person name="Fu X."/>
            <person name="Miao Y."/>
            <person name="Liu J."/>
            <person name="Yu Q."/>
            <person name="Li R."/>
            <person name="Liao H."/>
            <person name="Li X."/>
            <person name="Kong Y."/>
            <person name="Jiang Z."/>
            <person name="Chourrout D."/>
            <person name="Li R."/>
            <person name="Bao Z."/>
        </authorList>
    </citation>
    <scope>NUCLEOTIDE SEQUENCE [LARGE SCALE GENOMIC DNA]</scope>
    <source>
        <strain evidence="3 4">PY_sf001</strain>
    </source>
</reference>
<evidence type="ECO:0000313" key="4">
    <source>
        <dbReference type="Proteomes" id="UP000242188"/>
    </source>
</evidence>
<dbReference type="STRING" id="6573.A0A210QT10"/>
<feature type="compositionally biased region" description="Basic and acidic residues" evidence="1">
    <location>
        <begin position="406"/>
        <end position="424"/>
    </location>
</feature>
<dbReference type="PANTHER" id="PTHR14633">
    <property type="entry name" value="LITTLE ELONGATION COMPLEX SUBUNIT 2"/>
    <property type="match status" value="1"/>
</dbReference>
<comment type="caution">
    <text evidence="3">The sequence shown here is derived from an EMBL/GenBank/DDBJ whole genome shotgun (WGS) entry which is preliminary data.</text>
</comment>
<dbReference type="Proteomes" id="UP000242188">
    <property type="component" value="Unassembled WGS sequence"/>
</dbReference>
<feature type="compositionally biased region" description="Polar residues" evidence="1">
    <location>
        <begin position="595"/>
        <end position="609"/>
    </location>
</feature>
<feature type="domain" description="Little elongation complex subunit 2 C-terminal" evidence="2">
    <location>
        <begin position="1509"/>
        <end position="1708"/>
    </location>
</feature>
<dbReference type="EMBL" id="NEDP02002051">
    <property type="protein sequence ID" value="OWF51887.1"/>
    <property type="molecule type" value="Genomic_DNA"/>
</dbReference>
<feature type="region of interest" description="Disordered" evidence="1">
    <location>
        <begin position="1223"/>
        <end position="1242"/>
    </location>
</feature>
<protein>
    <submittedName>
        <fullName evidence="3">NMDA receptor-regulated protein 2</fullName>
    </submittedName>
</protein>
<accession>A0A210QT10</accession>
<feature type="compositionally biased region" description="Basic residues" evidence="1">
    <location>
        <begin position="1720"/>
        <end position="1733"/>
    </location>
</feature>
<feature type="region of interest" description="Disordered" evidence="1">
    <location>
        <begin position="1078"/>
        <end position="1206"/>
    </location>
</feature>
<feature type="compositionally biased region" description="Basic residues" evidence="1">
    <location>
        <begin position="1362"/>
        <end position="1371"/>
    </location>
</feature>
<dbReference type="GO" id="GO:0045945">
    <property type="term" value="P:positive regulation of transcription by RNA polymerase III"/>
    <property type="evidence" value="ECO:0007669"/>
    <property type="project" value="TreeGrafter"/>
</dbReference>
<keyword evidence="3" id="KW-0675">Receptor</keyword>
<feature type="compositionally biased region" description="Low complexity" evidence="1">
    <location>
        <begin position="572"/>
        <end position="594"/>
    </location>
</feature>
<feature type="compositionally biased region" description="Basic and acidic residues" evidence="1">
    <location>
        <begin position="1079"/>
        <end position="1092"/>
    </location>
</feature>
<feature type="region of interest" description="Disordered" evidence="1">
    <location>
        <begin position="1251"/>
        <end position="1271"/>
    </location>
</feature>
<feature type="compositionally biased region" description="Polar residues" evidence="1">
    <location>
        <begin position="1127"/>
        <end position="1155"/>
    </location>
</feature>
<dbReference type="SMART" id="SM00384">
    <property type="entry name" value="AT_hook"/>
    <property type="match status" value="2"/>
</dbReference>
<gene>
    <name evidence="3" type="ORF">KP79_PYT19730</name>
</gene>
<dbReference type="GO" id="GO:0003677">
    <property type="term" value="F:DNA binding"/>
    <property type="evidence" value="ECO:0007669"/>
    <property type="project" value="InterPro"/>
</dbReference>
<feature type="region of interest" description="Disordered" evidence="1">
    <location>
        <begin position="460"/>
        <end position="482"/>
    </location>
</feature>
<proteinExistence type="predicted"/>
<organism evidence="3 4">
    <name type="scientific">Mizuhopecten yessoensis</name>
    <name type="common">Japanese scallop</name>
    <name type="synonym">Patinopecten yessoensis</name>
    <dbReference type="NCBI Taxonomy" id="6573"/>
    <lineage>
        <taxon>Eukaryota</taxon>
        <taxon>Metazoa</taxon>
        <taxon>Spiralia</taxon>
        <taxon>Lophotrochozoa</taxon>
        <taxon>Mollusca</taxon>
        <taxon>Bivalvia</taxon>
        <taxon>Autobranchia</taxon>
        <taxon>Pteriomorphia</taxon>
        <taxon>Pectinida</taxon>
        <taxon>Pectinoidea</taxon>
        <taxon>Pectinidae</taxon>
        <taxon>Mizuhopecten</taxon>
    </lineage>
</organism>
<dbReference type="InterPro" id="IPR019535">
    <property type="entry name" value="ICE2_C"/>
</dbReference>
<feature type="compositionally biased region" description="Polar residues" evidence="1">
    <location>
        <begin position="469"/>
        <end position="482"/>
    </location>
</feature>
<evidence type="ECO:0000313" key="3">
    <source>
        <dbReference type="EMBL" id="OWF51887.1"/>
    </source>
</evidence>
<feature type="compositionally biased region" description="Basic and acidic residues" evidence="1">
    <location>
        <begin position="91"/>
        <end position="106"/>
    </location>
</feature>
<feature type="region of interest" description="Disordered" evidence="1">
    <location>
        <begin position="1318"/>
        <end position="1377"/>
    </location>
</feature>
<feature type="compositionally biased region" description="Polar residues" evidence="1">
    <location>
        <begin position="1223"/>
        <end position="1240"/>
    </location>
</feature>
<feature type="compositionally biased region" description="Low complexity" evidence="1">
    <location>
        <begin position="1192"/>
        <end position="1206"/>
    </location>
</feature>
<feature type="region of interest" description="Disordered" evidence="1">
    <location>
        <begin position="1713"/>
        <end position="1743"/>
    </location>
</feature>
<dbReference type="OrthoDB" id="6288737at2759"/>
<feature type="region of interest" description="Disordered" evidence="1">
    <location>
        <begin position="560"/>
        <end position="614"/>
    </location>
</feature>
<evidence type="ECO:0000256" key="1">
    <source>
        <dbReference type="SAM" id="MobiDB-lite"/>
    </source>
</evidence>
<name>A0A210QT10_MIZYE</name>
<feature type="region of interest" description="Disordered" evidence="1">
    <location>
        <begin position="48"/>
        <end position="106"/>
    </location>
</feature>
<feature type="compositionally biased region" description="Basic and acidic residues" evidence="1">
    <location>
        <begin position="1165"/>
        <end position="1175"/>
    </location>
</feature>